<dbReference type="InterPro" id="IPR025723">
    <property type="entry name" value="ArsA/GET3_ATPase-like"/>
</dbReference>
<evidence type="ECO:0000313" key="4">
    <source>
        <dbReference type="Proteomes" id="UP000824037"/>
    </source>
</evidence>
<dbReference type="Proteomes" id="UP000824037">
    <property type="component" value="Unassembled WGS sequence"/>
</dbReference>
<comment type="caution">
    <text evidence="3">The sequence shown here is derived from an EMBL/GenBank/DDBJ whole genome shotgun (WGS) entry which is preliminary data.</text>
</comment>
<feature type="domain" description="ArsA/GET3 Anion-transporting ATPase-like" evidence="2">
    <location>
        <begin position="10"/>
        <end position="305"/>
    </location>
</feature>
<dbReference type="CDD" id="cd02035">
    <property type="entry name" value="ArsA"/>
    <property type="match status" value="1"/>
</dbReference>
<reference evidence="3" key="1">
    <citation type="journal article" date="2021" name="PeerJ">
        <title>Extensive microbial diversity within the chicken gut microbiome revealed by metagenomics and culture.</title>
        <authorList>
            <person name="Gilroy R."/>
            <person name="Ravi A."/>
            <person name="Getino M."/>
            <person name="Pursley I."/>
            <person name="Horton D.L."/>
            <person name="Alikhan N.F."/>
            <person name="Baker D."/>
            <person name="Gharbi K."/>
            <person name="Hall N."/>
            <person name="Watson M."/>
            <person name="Adriaenssens E.M."/>
            <person name="Foster-Nyarko E."/>
            <person name="Jarju S."/>
            <person name="Secka A."/>
            <person name="Antonio M."/>
            <person name="Oren A."/>
            <person name="Chaudhuri R.R."/>
            <person name="La Ragione R."/>
            <person name="Hildebrand F."/>
            <person name="Pallen M.J."/>
        </authorList>
    </citation>
    <scope>NUCLEOTIDE SEQUENCE</scope>
    <source>
        <strain evidence="3">ChiGjej4B4-7305</strain>
    </source>
</reference>
<dbReference type="NCBIfam" id="TIGR00345">
    <property type="entry name" value="GET3_arsA_TRC40"/>
    <property type="match status" value="1"/>
</dbReference>
<dbReference type="AlphaFoldDB" id="A0A9D2J5I2"/>
<dbReference type="SUPFAM" id="SSF52540">
    <property type="entry name" value="P-loop containing nucleoside triphosphate hydrolases"/>
    <property type="match status" value="1"/>
</dbReference>
<sequence>MLLNLARRRRLLFVGGKGGVGKTVVASTIALTRAEEGTQVLVVSTDPAHNLGHLWNREVGDAITPLGPAGLFGMEIDPEHTTAEHLAEVRTRLERLVPAHLHSEVAKHLRLAKNAPGAFEAAILERIAVTVTEQLDHFDLIVFDTAPSGHTTRLVHLPEAMSAWTQGMLDRHSRAQRFTDAIRSLDEEDPGYRVIAGDEGSRSARDTEIRRVLLARQERFTRLRDLLRDRERTAFIAVLLGERLPALETVELAEQLRESGLAVSALVVNRRSPADAGELLAQRRAQEAEHIGYVTDHLPDLPLVEV</sequence>
<proteinExistence type="inferred from homology"/>
<dbReference type="InterPro" id="IPR016300">
    <property type="entry name" value="ATPase_ArsA/GET3"/>
</dbReference>
<dbReference type="PANTHER" id="PTHR10803:SF3">
    <property type="entry name" value="ATPASE GET3"/>
    <property type="match status" value="1"/>
</dbReference>
<dbReference type="EMBL" id="DXBY01000242">
    <property type="protein sequence ID" value="HIZ36892.1"/>
    <property type="molecule type" value="Genomic_DNA"/>
</dbReference>
<organism evidence="3 4">
    <name type="scientific">Candidatus Ruania gallistercoris</name>
    <dbReference type="NCBI Taxonomy" id="2838746"/>
    <lineage>
        <taxon>Bacteria</taxon>
        <taxon>Bacillati</taxon>
        <taxon>Actinomycetota</taxon>
        <taxon>Actinomycetes</taxon>
        <taxon>Micrococcales</taxon>
        <taxon>Ruaniaceae</taxon>
        <taxon>Ruania</taxon>
    </lineage>
</organism>
<protein>
    <submittedName>
        <fullName evidence="3">ArsA family ATPase</fullName>
    </submittedName>
</protein>
<name>A0A9D2J5I2_9MICO</name>
<dbReference type="Pfam" id="PF02374">
    <property type="entry name" value="ArsA_ATPase"/>
    <property type="match status" value="1"/>
</dbReference>
<reference evidence="3" key="2">
    <citation type="submission" date="2021-04" db="EMBL/GenBank/DDBJ databases">
        <authorList>
            <person name="Gilroy R."/>
        </authorList>
    </citation>
    <scope>NUCLEOTIDE SEQUENCE</scope>
    <source>
        <strain evidence="3">ChiGjej4B4-7305</strain>
    </source>
</reference>
<comment type="similarity">
    <text evidence="1">Belongs to the arsA ATPase family.</text>
</comment>
<evidence type="ECO:0000256" key="1">
    <source>
        <dbReference type="ARBA" id="ARBA00011040"/>
    </source>
</evidence>
<dbReference type="GO" id="GO:0005524">
    <property type="term" value="F:ATP binding"/>
    <property type="evidence" value="ECO:0007669"/>
    <property type="project" value="InterPro"/>
</dbReference>
<accession>A0A9D2J5I2</accession>
<evidence type="ECO:0000313" key="3">
    <source>
        <dbReference type="EMBL" id="HIZ36892.1"/>
    </source>
</evidence>
<dbReference type="PANTHER" id="PTHR10803">
    <property type="entry name" value="ARSENICAL PUMP-DRIVING ATPASE ARSENITE-TRANSLOCATING ATPASE"/>
    <property type="match status" value="1"/>
</dbReference>
<gene>
    <name evidence="3" type="ORF">H9815_14055</name>
</gene>
<dbReference type="GO" id="GO:0016887">
    <property type="term" value="F:ATP hydrolysis activity"/>
    <property type="evidence" value="ECO:0007669"/>
    <property type="project" value="InterPro"/>
</dbReference>
<feature type="non-terminal residue" evidence="3">
    <location>
        <position position="306"/>
    </location>
</feature>
<dbReference type="Gene3D" id="3.40.50.300">
    <property type="entry name" value="P-loop containing nucleotide triphosphate hydrolases"/>
    <property type="match status" value="1"/>
</dbReference>
<dbReference type="InterPro" id="IPR027417">
    <property type="entry name" value="P-loop_NTPase"/>
</dbReference>
<evidence type="ECO:0000259" key="2">
    <source>
        <dbReference type="Pfam" id="PF02374"/>
    </source>
</evidence>